<organism evidence="6 7">
    <name type="scientific">Plantactinospora soyae</name>
    <dbReference type="NCBI Taxonomy" id="1544732"/>
    <lineage>
        <taxon>Bacteria</taxon>
        <taxon>Bacillati</taxon>
        <taxon>Actinomycetota</taxon>
        <taxon>Actinomycetes</taxon>
        <taxon>Micromonosporales</taxon>
        <taxon>Micromonosporaceae</taxon>
        <taxon>Plantactinospora</taxon>
    </lineage>
</organism>
<feature type="active site" evidence="3">
    <location>
        <position position="263"/>
    </location>
</feature>
<evidence type="ECO:0000256" key="1">
    <source>
        <dbReference type="ARBA" id="ARBA00009986"/>
    </source>
</evidence>
<evidence type="ECO:0000259" key="5">
    <source>
        <dbReference type="Pfam" id="PF00171"/>
    </source>
</evidence>
<dbReference type="EC" id="1.2.1.-" evidence="6"/>
<comment type="caution">
    <text evidence="6">The sequence shown here is derived from an EMBL/GenBank/DDBJ whole genome shotgun (WGS) entry which is preliminary data.</text>
</comment>
<reference evidence="6" key="1">
    <citation type="submission" date="2020-10" db="EMBL/GenBank/DDBJ databases">
        <title>Sequencing the genomes of 1000 actinobacteria strains.</title>
        <authorList>
            <person name="Klenk H.-P."/>
        </authorList>
    </citation>
    <scope>NUCLEOTIDE SEQUENCE</scope>
    <source>
        <strain evidence="6">DSM 46832</strain>
    </source>
</reference>
<comment type="similarity">
    <text evidence="1 4">Belongs to the aldehyde dehydrogenase family.</text>
</comment>
<dbReference type="InterPro" id="IPR016160">
    <property type="entry name" value="Ald_DH_CS_CYS"/>
</dbReference>
<accession>A0A927MF84</accession>
<gene>
    <name evidence="6" type="ORF">H4W31_006266</name>
</gene>
<feature type="domain" description="Aldehyde dehydrogenase" evidence="5">
    <location>
        <begin position="36"/>
        <end position="494"/>
    </location>
</feature>
<dbReference type="InterPro" id="IPR016163">
    <property type="entry name" value="Ald_DH_C"/>
</dbReference>
<dbReference type="InterPro" id="IPR029510">
    <property type="entry name" value="Ald_DH_CS_GLU"/>
</dbReference>
<evidence type="ECO:0000256" key="3">
    <source>
        <dbReference type="PROSITE-ProRule" id="PRU10007"/>
    </source>
</evidence>
<dbReference type="RefSeq" id="WP_192769874.1">
    <property type="nucleotide sequence ID" value="NZ_JADBEB010000001.1"/>
</dbReference>
<evidence type="ECO:0000256" key="4">
    <source>
        <dbReference type="RuleBase" id="RU003345"/>
    </source>
</evidence>
<dbReference type="Proteomes" id="UP000649753">
    <property type="component" value="Unassembled WGS sequence"/>
</dbReference>
<sequence length="507" mass="54891">MTDFAAPGTSGATLNYQSRYDHWIGGEYVAPALGRYFDNPTPVTGQPFCEIARGSAEDVERALDAAHGAAPAWGRTSVGERANILNRIADRMEANLEALAVAETWENGKPIRECLAADIPLAIDHFRYFAGAIRAQEGSLAELDEDTVAYHFHEPLGVVAQIIPWNFPILMATWKLAPALAAGNAVVLKPAEQTPASIHFWMSLVADLLPPGVVNIVNGFGIEAGKPLATSPRVAKVAFTGETTTGRLIMQYASENITPVTLELGGKSPNIFFADVSAARDDFYDKALEGFTMFALNQGEVCTCPSRALIQQDHYQDFLDAAVARTEQIVRGHPLDLATMIGAQASNDQLEKILSYLDIGTREGAKVLTGGARADMPGELSGGYYVQPTIFQGNNSMRVFQEEIFGPVVSVAPFADYDDAMKIANDTLYGLGAGVWTRDANTAYRAGRAIQAGRVWTNCYHAYPAHAAFGGYKGSGIGRENHKMMLDHYQQTKNLLVSYSAKKLGLF</sequence>
<evidence type="ECO:0000313" key="6">
    <source>
        <dbReference type="EMBL" id="MBE1490628.1"/>
    </source>
</evidence>
<dbReference type="Gene3D" id="3.40.605.10">
    <property type="entry name" value="Aldehyde Dehydrogenase, Chain A, domain 1"/>
    <property type="match status" value="1"/>
</dbReference>
<protein>
    <submittedName>
        <fullName evidence="6">Aldehyde dehydrogenase</fullName>
        <ecNumber evidence="6">1.2.1.-</ecNumber>
    </submittedName>
</protein>
<dbReference type="PANTHER" id="PTHR43111">
    <property type="entry name" value="ALDEHYDE DEHYDROGENASE B-RELATED"/>
    <property type="match status" value="1"/>
</dbReference>
<dbReference type="InterPro" id="IPR015590">
    <property type="entry name" value="Aldehyde_DH_dom"/>
</dbReference>
<dbReference type="SUPFAM" id="SSF53720">
    <property type="entry name" value="ALDH-like"/>
    <property type="match status" value="1"/>
</dbReference>
<dbReference type="Pfam" id="PF00171">
    <property type="entry name" value="Aldedh"/>
    <property type="match status" value="1"/>
</dbReference>
<proteinExistence type="inferred from homology"/>
<keyword evidence="2 4" id="KW-0560">Oxidoreductase</keyword>
<dbReference type="PROSITE" id="PS00070">
    <property type="entry name" value="ALDEHYDE_DEHYDR_CYS"/>
    <property type="match status" value="1"/>
</dbReference>
<name>A0A927MF84_9ACTN</name>
<dbReference type="PROSITE" id="PS00687">
    <property type="entry name" value="ALDEHYDE_DEHYDR_GLU"/>
    <property type="match status" value="1"/>
</dbReference>
<dbReference type="FunFam" id="3.40.605.10:FF:000001">
    <property type="entry name" value="Aldehyde dehydrogenase 1"/>
    <property type="match status" value="1"/>
</dbReference>
<dbReference type="Gene3D" id="3.40.309.10">
    <property type="entry name" value="Aldehyde Dehydrogenase, Chain A, domain 2"/>
    <property type="match status" value="1"/>
</dbReference>
<dbReference type="EMBL" id="JADBEB010000001">
    <property type="protein sequence ID" value="MBE1490628.1"/>
    <property type="molecule type" value="Genomic_DNA"/>
</dbReference>
<dbReference type="InterPro" id="IPR016162">
    <property type="entry name" value="Ald_DH_N"/>
</dbReference>
<evidence type="ECO:0000313" key="7">
    <source>
        <dbReference type="Proteomes" id="UP000649753"/>
    </source>
</evidence>
<dbReference type="AlphaFoldDB" id="A0A927MF84"/>
<evidence type="ECO:0000256" key="2">
    <source>
        <dbReference type="ARBA" id="ARBA00023002"/>
    </source>
</evidence>
<dbReference type="PANTHER" id="PTHR43111:SF1">
    <property type="entry name" value="ALDEHYDE DEHYDROGENASE B-RELATED"/>
    <property type="match status" value="1"/>
</dbReference>
<dbReference type="GO" id="GO:0016620">
    <property type="term" value="F:oxidoreductase activity, acting on the aldehyde or oxo group of donors, NAD or NADP as acceptor"/>
    <property type="evidence" value="ECO:0007669"/>
    <property type="project" value="InterPro"/>
</dbReference>
<keyword evidence="7" id="KW-1185">Reference proteome</keyword>
<dbReference type="InterPro" id="IPR016161">
    <property type="entry name" value="Ald_DH/histidinol_DH"/>
</dbReference>